<reference evidence="2 3" key="1">
    <citation type="submission" date="2017-11" db="EMBL/GenBank/DDBJ databases">
        <title>Genome-resolved metagenomics identifies genetic mobility, metabolic interactions, and unexpected diversity in perchlorate-reducing communities.</title>
        <authorList>
            <person name="Barnum T.P."/>
            <person name="Figueroa I.A."/>
            <person name="Carlstrom C.I."/>
            <person name="Lucas L.N."/>
            <person name="Engelbrektson A.L."/>
            <person name="Coates J.D."/>
        </authorList>
    </citation>
    <scope>NUCLEOTIDE SEQUENCE [LARGE SCALE GENOMIC DNA]</scope>
    <source>
        <strain evidence="2">BM301</strain>
    </source>
</reference>
<feature type="compositionally biased region" description="Low complexity" evidence="1">
    <location>
        <begin position="127"/>
        <end position="136"/>
    </location>
</feature>
<feature type="compositionally biased region" description="Low complexity" evidence="1">
    <location>
        <begin position="323"/>
        <end position="337"/>
    </location>
</feature>
<feature type="compositionally biased region" description="Basic and acidic residues" evidence="1">
    <location>
        <begin position="139"/>
        <end position="160"/>
    </location>
</feature>
<feature type="compositionally biased region" description="Basic residues" evidence="1">
    <location>
        <begin position="26"/>
        <end position="60"/>
    </location>
</feature>
<feature type="compositionally biased region" description="Polar residues" evidence="1">
    <location>
        <begin position="406"/>
        <end position="423"/>
    </location>
</feature>
<name>A0A2N6CZW9_9GAMM</name>
<evidence type="ECO:0000313" key="2">
    <source>
        <dbReference type="EMBL" id="PLX62964.1"/>
    </source>
</evidence>
<accession>A0A2N6CZW9</accession>
<feature type="compositionally biased region" description="Low complexity" evidence="1">
    <location>
        <begin position="233"/>
        <end position="244"/>
    </location>
</feature>
<feature type="compositionally biased region" description="Polar residues" evidence="1">
    <location>
        <begin position="379"/>
        <end position="398"/>
    </location>
</feature>
<organism evidence="2 3">
    <name type="scientific">Sedimenticola selenatireducens</name>
    <dbReference type="NCBI Taxonomy" id="191960"/>
    <lineage>
        <taxon>Bacteria</taxon>
        <taxon>Pseudomonadati</taxon>
        <taxon>Pseudomonadota</taxon>
        <taxon>Gammaproteobacteria</taxon>
        <taxon>Chromatiales</taxon>
        <taxon>Sedimenticolaceae</taxon>
        <taxon>Sedimenticola</taxon>
    </lineage>
</organism>
<sequence>MAEDDLNEAPKEATGETVTDKDTPPVKKKAARKKTPQAKTAAKKKVSVKKKAAPKKKAARKSGIAASMEKDASSSSPATVPESPQPVAVSAQETPPEDMADTVNPNSDPVTEASVNATDQVSDKTTEVTAEIAAAAPKSGEKQQKDTSPRNENVQKRLEEMGLMPSDSAEKQTPPPAKNTGSGLGFWQKSFIWTIVIVAGLLYLRTLTNNGDGTGDETALRDAEMNKTEQVATTDNSSTDTTQTGNPVTATDQPDAKDAAIVEAAKDGSDPAPANQTSSDNASAIVTATTTVETADAEVQDNKPTEVAAPISATGLAEEDQKAATTTVETADAEVAAPISATDPAEGDQQAATTTPPAPAPVSQSADDETGQISVGEGSEQQPVAMTGSTDSDTSLQAEETAVVAENNSALAGSADSESQAPPTSVAGPVEDQQPSPGMASGYSRPGVAPMWTNPQRPMPNRIEATQSPAPAAATPGIDQGQTGNSANNMQQAPTTMGRRYPLPYQRGFITPGYPWGFNPQVTPYYWPYPPRPPIYGPAVRYPYHYPQMPR</sequence>
<dbReference type="AlphaFoldDB" id="A0A2N6CZW9"/>
<dbReference type="Proteomes" id="UP000235015">
    <property type="component" value="Unassembled WGS sequence"/>
</dbReference>
<evidence type="ECO:0000256" key="1">
    <source>
        <dbReference type="SAM" id="MobiDB-lite"/>
    </source>
</evidence>
<feature type="region of interest" description="Disordered" evidence="1">
    <location>
        <begin position="295"/>
        <end position="491"/>
    </location>
</feature>
<feature type="region of interest" description="Disordered" evidence="1">
    <location>
        <begin position="1"/>
        <end position="183"/>
    </location>
</feature>
<feature type="compositionally biased region" description="Polar residues" evidence="1">
    <location>
        <begin position="480"/>
        <end position="491"/>
    </location>
</feature>
<dbReference type="RefSeq" id="WP_273437536.1">
    <property type="nucleotide sequence ID" value="NZ_PKUN01000002.1"/>
</dbReference>
<gene>
    <name evidence="2" type="ORF">C0630_02020</name>
</gene>
<protein>
    <submittedName>
        <fullName evidence="2">Uncharacterized protein</fullName>
    </submittedName>
</protein>
<feature type="compositionally biased region" description="Polar residues" evidence="1">
    <location>
        <begin position="103"/>
        <end position="120"/>
    </location>
</feature>
<feature type="region of interest" description="Disordered" evidence="1">
    <location>
        <begin position="226"/>
        <end position="255"/>
    </location>
</feature>
<feature type="compositionally biased region" description="Basic and acidic residues" evidence="1">
    <location>
        <begin position="8"/>
        <end position="25"/>
    </location>
</feature>
<evidence type="ECO:0000313" key="3">
    <source>
        <dbReference type="Proteomes" id="UP000235015"/>
    </source>
</evidence>
<dbReference type="EMBL" id="PKUN01000002">
    <property type="protein sequence ID" value="PLX62964.1"/>
    <property type="molecule type" value="Genomic_DNA"/>
</dbReference>
<proteinExistence type="predicted"/>
<comment type="caution">
    <text evidence="2">The sequence shown here is derived from an EMBL/GenBank/DDBJ whole genome shotgun (WGS) entry which is preliminary data.</text>
</comment>